<dbReference type="EMBL" id="CAJVPM010001585">
    <property type="protein sequence ID" value="CAG8469699.1"/>
    <property type="molecule type" value="Genomic_DNA"/>
</dbReference>
<name>A0ACA9KG45_9GLOM</name>
<dbReference type="Proteomes" id="UP000789860">
    <property type="component" value="Unassembled WGS sequence"/>
</dbReference>
<evidence type="ECO:0000313" key="2">
    <source>
        <dbReference type="Proteomes" id="UP000789860"/>
    </source>
</evidence>
<evidence type="ECO:0000313" key="1">
    <source>
        <dbReference type="EMBL" id="CAG8469699.1"/>
    </source>
</evidence>
<protein>
    <submittedName>
        <fullName evidence="1">8422_t:CDS:1</fullName>
    </submittedName>
</protein>
<proteinExistence type="predicted"/>
<comment type="caution">
    <text evidence="1">The sequence shown here is derived from an EMBL/GenBank/DDBJ whole genome shotgun (WGS) entry which is preliminary data.</text>
</comment>
<sequence length="641" mass="74903">MEKPSEGNNENNPQTATHSQKENKLTLYKVDSNNIYVRHDFEENNHISGNIDDKDSQKIVYDDTYYIIKLKKRFKSWEYLQSSSNVHSIISIIICLFSLAVGIFLYIAEKNNMMSEVRSIVSTSIFGTGSLTTLLGSLFALKNVLYKNRLDTLDVLYEKENKVPGRKIQWVVKSRIDHVKMIVNYENELISEFLEEAKDIFRKMKDMHASNFMAEIAKCYKIRNMKFINGLLNELSNFINPSNGDINIMINKKKEIKNDLNDEHDEIAKQTKLIENARNVLNDKHDEHMDKYKTENQTLIDTLKIIVMNHAEQIGDTKASKEIYNIANELKDIKLMSARTYKKKVIKLINMFLNIEEKIANEQMKIMNASNKMVEIITNYKNEDMTLINILYSFAKQNISANCNKIVEDIKENADIKDDETCKKEENQDEDKTVKKDIKVNMKEIDDETCKKEEDKDGIVEEYTKKNAGKKKDKKTCNKEEDEEKKDKETCNKEENEGEITKDTKENTNESDTIDNFIYFFEYVIIIIKFKIIKSKLSKISKKRPIFEKYEQFDRKQLYFIKKLVNHTRYMFILRSIWVAIFSFIFITLAAKAIFMLLNENDRNIFKIVVIVLISISILCLYGTISVIILTKVIIPKILGD</sequence>
<keyword evidence="2" id="KW-1185">Reference proteome</keyword>
<gene>
    <name evidence="1" type="ORF">SCALOS_LOCUS1974</name>
</gene>
<organism evidence="1 2">
    <name type="scientific">Scutellospora calospora</name>
    <dbReference type="NCBI Taxonomy" id="85575"/>
    <lineage>
        <taxon>Eukaryota</taxon>
        <taxon>Fungi</taxon>
        <taxon>Fungi incertae sedis</taxon>
        <taxon>Mucoromycota</taxon>
        <taxon>Glomeromycotina</taxon>
        <taxon>Glomeromycetes</taxon>
        <taxon>Diversisporales</taxon>
        <taxon>Gigasporaceae</taxon>
        <taxon>Scutellospora</taxon>
    </lineage>
</organism>
<reference evidence="1" key="1">
    <citation type="submission" date="2021-06" db="EMBL/GenBank/DDBJ databases">
        <authorList>
            <person name="Kallberg Y."/>
            <person name="Tangrot J."/>
            <person name="Rosling A."/>
        </authorList>
    </citation>
    <scope>NUCLEOTIDE SEQUENCE</scope>
    <source>
        <strain evidence="1">AU212A</strain>
    </source>
</reference>
<accession>A0ACA9KG45</accession>